<reference evidence="1 2" key="1">
    <citation type="submission" date="2020-08" db="EMBL/GenBank/DDBJ databases">
        <title>Genomic Encyclopedia of Type Strains, Phase III (KMG-III): the genomes of soil and plant-associated and newly described type strains.</title>
        <authorList>
            <person name="Whitman W."/>
        </authorList>
    </citation>
    <scope>NUCLEOTIDE SEQUENCE [LARGE SCALE GENOMIC DNA]</scope>
    <source>
        <strain evidence="1 2">CECT 8305</strain>
    </source>
</reference>
<evidence type="ECO:0000313" key="2">
    <source>
        <dbReference type="Proteomes" id="UP000588098"/>
    </source>
</evidence>
<protein>
    <submittedName>
        <fullName evidence="1">Uncharacterized protein</fullName>
    </submittedName>
</protein>
<dbReference type="EMBL" id="JACHJL010000004">
    <property type="protein sequence ID" value="MBB5934979.1"/>
    <property type="molecule type" value="Genomic_DNA"/>
</dbReference>
<sequence length="57" mass="6571">MLPGEVSPLVRPYLLTREERERRAETRRHRASRRALWLAVHGVDVGPRFIHGVEVAA</sequence>
<gene>
    <name evidence="1" type="ORF">FHS42_002029</name>
</gene>
<comment type="caution">
    <text evidence="1">The sequence shown here is derived from an EMBL/GenBank/DDBJ whole genome shotgun (WGS) entry which is preliminary data.</text>
</comment>
<name>A0A7W9UYP1_9ACTN</name>
<keyword evidence="2" id="KW-1185">Reference proteome</keyword>
<organism evidence="1 2">
    <name type="scientific">Streptomyces zagrosensis</name>
    <dbReference type="NCBI Taxonomy" id="1042984"/>
    <lineage>
        <taxon>Bacteria</taxon>
        <taxon>Bacillati</taxon>
        <taxon>Actinomycetota</taxon>
        <taxon>Actinomycetes</taxon>
        <taxon>Kitasatosporales</taxon>
        <taxon>Streptomycetaceae</taxon>
        <taxon>Streptomyces</taxon>
    </lineage>
</organism>
<dbReference type="AlphaFoldDB" id="A0A7W9UYP1"/>
<dbReference type="RefSeq" id="WP_184571020.1">
    <property type="nucleotide sequence ID" value="NZ_JACHJL010000004.1"/>
</dbReference>
<proteinExistence type="predicted"/>
<dbReference type="Proteomes" id="UP000588098">
    <property type="component" value="Unassembled WGS sequence"/>
</dbReference>
<accession>A0A7W9UYP1</accession>
<evidence type="ECO:0000313" key="1">
    <source>
        <dbReference type="EMBL" id="MBB5934979.1"/>
    </source>
</evidence>